<sequence>MISLSAAQQRLWFLNQLEGASATYNVPFGLRFVGALNVEALQAALNDVVRRHETLRTVFPEKDGMPLQKVLQPDQARLELQLSDLDADQLQSTMSEVSACTFDLARDLPVLARLFRLEAEEHVLLLVLHHIASDGMSLAPLMRDLAQAYRARCQGLQPQFEELPVQYSDYTVWHEELLEAVGQEQLTYWRNTLAGAPPELTLPTDRPYPAHRSHHGGEAYFSLDAELHQALRRLGQEQGTSLFMVLQAGLAIWLQRHGAGDDIPVGTALAGRTDEALEDLVGFFVNTLVLRTDLSANPTFVELLHRVRETNLGAYRNQDLPFDTLVEELAPNRSLTRHPLFQVMLVLRPDTPVWPHSPGLTVTTEQIRTNVAKFDLTVHFGELFDDNGAPAGINGVIEYATDIFDQSTVDALAARLVRILDLVTAEPRLRIAEFEVLSEAERLRTLVEWNDTAVELPTATLPELFAAQVARTPDAPAVVDERGTLSFAELHARAGAVARWLIDRGVGAEDVVAVALPRSAETVAAILGVSMAGAAWLPVDPDYPQARIEYMLADAQPKLVLDKRTLADVDTSCEAPLPPRATPANLAYLIYTSGSTGQPKGVAVTHHGLAGLLAGRARDFDIGPDDRVLLFASLSFDSSVAEVCYTLLNGATLVMVDSERLTPGMPLVETISGYDITHLMLPPAVLAVLPEQALETVRTLLVAGEAFPIELVSRWAQGRRMINAWGATECTVETTLSRPLVPDGQAPSIGIPIPGSRVYLLDEQLRPVPAGVVGELYIAGDGLARGYLGRPGLTAQRFVANPFAERNGRTGRHSAGGERMYRTGDLGRLRPDGQLVYVGRTDDQVKVRGFRIELGEVEAALPGQAVVVARQDRLIAYTTEEVDVDALRRQLPDYMVPSAFVVLDEFPLTPNGKIDKNALPAPAVVASPAAPRTAVEEILCGLYAELLELPEVGVADDFFSLGGHSLLATRLVSRVRAALQAEVRVRDVFAARTPAALAATVAATQGRPRPALRLLPRPDVLPLSAAQQRLWFLNQMEGPSPTYNMPVALRLRGALDVAALQAAFSDVVARHEALRTVFPAYDGQPRQKVLDVVEIPLHSEGVETAAQYRFDLANELPIRVWLRDDLLVVVIHHIAGDGWSMGPLLRDLSAAYAARCLGQDPELAPLPVQYADYTLWHRQLLGSADEVDSLSSQQLTYWRQVMAGAPAELALPVDRPHPAVPTHNGGRIGTSLGGSAYQDLIRLARSHDATLFMVLHAAVAVVLARMGAGEDLPIGTAVAGRADAALDDLVGFFVNTLVLRTDLSGNPTFAELLGRIRERDLDAFAHQDIPFDLLVEDLAPERSQSRSPLFQVMLLLENHVAGVLDLPGLQLVREPVQVETAKFELTFSFTETPDALQCNLVYATDVFDESTAQSLLDRLLRVLRTITVDPTRAVAEIDVMSDEERRTLARWNDTAVEVPAVTLPELFEAQVDRTPDAVAVVCGSAQVSYAELNARANRLAHYLVDRGAGPESVVALSLPRSVDLVVALLATLKSGAAYLPIDLNYPEDRIGYMLSDAAPKLTLTKLPETSSYSAANPNVRVAQKNPAYVIYTSGSTGEPKGVVIEHASLADYLYRAREAYPDASGTALVHSSIAFDLTVTALYTPLVSGGCVMLAELEEHAGLVTRPSFMKITPSHLGVIENLPEEFSPSGTLILGGELLTGDAVRRWRTNHPDVTMVNAYGHTETTVNCSEFRIVPGQLLDPGALPVGRPFWNTRFFVLDERLQLVPPGVVGELYVAGAGLARGYLNRPALTAERFVASPWGDGERMYRTGDLVRWNARGELEFQGRVDAQVKVRGFRIELGEIEAALAECPDVAQSVVVVREDRPGDRRLVAYLTGPEVDTAVIRRQVAEVLPDYMVPSAFVVLDGLPLTSNGKVNRRALPAPKYRGEGVGRRARSPQEEILCGVFSDVLDVAEVGIDDNFFGLGGHSLLATRLINRIRAVLGVELSIRDLFRSPTVAGIAEILATSGERIGGCRPMLRARVRPEFVPLSFSQRRLWFLDRLEGPSANYNSPLALRFSEQVDIPALREALADVVGRHEALRTVFPESEGEPFQKVLPAAEAVPGLEVTAVDERGLAQAMEVAADYHFKLQTDLLLRAHLFTLTADESVLLLVMHHIVSDGWSHGPLVRDLSAAYTARRQGRAPVWDELPVQYADYALWQREVLGDEDDPDSVLEQRSTFWREALTGSPDLLELPTDRARPTVASYRGATVPFTIDAELHARLVELAKVRGCTLYMVLQAALAALLTRLGAGTDIPIGAAVAGRDDEALNDLVGFFVNTLVLRTDTSGDPTFAELLERVREIDLAAYAHADLPFERLVEVLNPPRSLAHHPLYQVVLVLQNNTHQGTTLHGMEIYGQPVDRSGAKIDLSFSMSEVGGGVVPGGLVGVLEYATDLFDQASAESICQRLTRVLTALVHDPELRISEADILAPQERRRMLVQWNDTGCEVPAATFPELFEAQVDRAPDAVAVVCGSEQVSYAELNARANRLAHYLVDRGAGPESVVALSLPRSVDLVVALLATLKSGAAYLPIDLNYPEDRIGYMLSDAAPKLTLTKLPETSSYSAANPNVRVAQTNPAYVIYTSGSTGRPKGVVVTHHGIASLVANQAERYDVDSGSRILQFASPSFDVTVSEYCLSLLSGARLVIPRTTLYGDSLSDFLRDNEITHAHIPPAVLSSLPETRYPDLRVLITGSEALSAELVQRWAPGRRMVNAYGPTEATVDVASWVVDGLTEHEPLTNVLIGRPVSNARVFVLDDGLRPVPPGVVGELYVAGAGLARGYLNQPGLTAERYVANPWGAGERMYRTGDLVRWNAQGQLEFIGRTDDQVKVRGFRIDLGEIETVLLRDATVSQSVAVVREDRPGDRRIVAYVVATAGAVVDAAAVRERVAATLPEYMVPSAVVVLEALPLTANGKLDRGQLPAPEYTTVGGRGPRTEQERVLCTLFADVLGLGEVSIDDGFFDLGGHSLLATRLIRRIHAELDTEISVGALFQHPTVASLSQQLAFSPPHDPLSPLLPLRPAGSRLPIFCVHPVGGVSWCYSGLLQHFGPDYPVYGIQAHGMSESRPLPRSIGEMARDYVDEILTVQNEGPYRLIGWSLGGTVAHAMATELQDRGYEVGFLALLDSTPYPVSRQGDLEKPDILSGILEAFGAEADGLRDSPNPDDVVEVMQKGISTLGSLRREHVQRVLDVALNSARISGLPRSIGRMSGDLHFYAAVGDERGASSDVTARWAQYCTGQVYVNEIPCRHGEMMSPASLALIAGTLVARVRELEGDGCE</sequence>
<dbReference type="InterPro" id="IPR029058">
    <property type="entry name" value="AB_hydrolase_fold"/>
</dbReference>
<dbReference type="CDD" id="cd05930">
    <property type="entry name" value="A_NRPS"/>
    <property type="match status" value="1"/>
</dbReference>
<dbReference type="CDD" id="cd17652">
    <property type="entry name" value="A_NRPS_CmdD_like"/>
    <property type="match status" value="1"/>
</dbReference>
<dbReference type="RefSeq" id="WP_009154755.1">
    <property type="nucleotide sequence ID" value="NZ_CM001439.1"/>
</dbReference>
<dbReference type="GO" id="GO:0005829">
    <property type="term" value="C:cytosol"/>
    <property type="evidence" value="ECO:0007669"/>
    <property type="project" value="TreeGrafter"/>
</dbReference>
<dbReference type="InterPro" id="IPR001242">
    <property type="entry name" value="Condensation_dom"/>
</dbReference>
<evidence type="ECO:0000259" key="4">
    <source>
        <dbReference type="PROSITE" id="PS50075"/>
    </source>
</evidence>
<evidence type="ECO:0000256" key="3">
    <source>
        <dbReference type="ARBA" id="ARBA00022553"/>
    </source>
</evidence>
<dbReference type="Gene3D" id="3.40.50.1820">
    <property type="entry name" value="alpha/beta hydrolase"/>
    <property type="match status" value="1"/>
</dbReference>
<dbReference type="FunFam" id="3.30.300.30:FF:000010">
    <property type="entry name" value="Enterobactin synthetase component F"/>
    <property type="match status" value="2"/>
</dbReference>
<dbReference type="SUPFAM" id="SSF47336">
    <property type="entry name" value="ACP-like"/>
    <property type="match status" value="3"/>
</dbReference>
<dbReference type="InterPro" id="IPR020806">
    <property type="entry name" value="PKS_PP-bd"/>
</dbReference>
<dbReference type="PROSITE" id="PS00455">
    <property type="entry name" value="AMP_BINDING"/>
    <property type="match status" value="3"/>
</dbReference>
<dbReference type="Gene3D" id="1.10.1200.10">
    <property type="entry name" value="ACP-like"/>
    <property type="match status" value="2"/>
</dbReference>
<dbReference type="SUPFAM" id="SSF52777">
    <property type="entry name" value="CoA-dependent acyltransferases"/>
    <property type="match status" value="6"/>
</dbReference>
<feature type="domain" description="Carrier" evidence="4">
    <location>
        <begin position="2970"/>
        <end position="3045"/>
    </location>
</feature>
<dbReference type="FunFam" id="3.40.50.12780:FF:000012">
    <property type="entry name" value="Non-ribosomal peptide synthetase"/>
    <property type="match status" value="2"/>
</dbReference>
<dbReference type="InterPro" id="IPR020845">
    <property type="entry name" value="AMP-binding_CS"/>
</dbReference>
<dbReference type="SUPFAM" id="SSF56801">
    <property type="entry name" value="Acetyl-CoA synthetase-like"/>
    <property type="match status" value="3"/>
</dbReference>
<dbReference type="EMBL" id="CM001439">
    <property type="protein sequence ID" value="EHR51370.1"/>
    <property type="molecule type" value="Genomic_DNA"/>
</dbReference>
<dbReference type="Gene3D" id="3.40.50.12780">
    <property type="entry name" value="N-terminal domain of ligase-like"/>
    <property type="match status" value="2"/>
</dbReference>
<dbReference type="SMART" id="SM01294">
    <property type="entry name" value="PKS_PP_betabranch"/>
    <property type="match status" value="1"/>
</dbReference>
<evidence type="ECO:0000313" key="6">
    <source>
        <dbReference type="Proteomes" id="UP000004926"/>
    </source>
</evidence>
<dbReference type="Gene3D" id="3.30.559.30">
    <property type="entry name" value="Nonribosomal peptide synthetase, condensation domain"/>
    <property type="match status" value="3"/>
</dbReference>
<dbReference type="GO" id="GO:0008610">
    <property type="term" value="P:lipid biosynthetic process"/>
    <property type="evidence" value="ECO:0007669"/>
    <property type="project" value="UniProtKB-ARBA"/>
</dbReference>
<dbReference type="Proteomes" id="UP000004926">
    <property type="component" value="Chromosome"/>
</dbReference>
<dbReference type="FunFam" id="1.10.1200.10:FF:000016">
    <property type="entry name" value="Non-ribosomal peptide synthase"/>
    <property type="match status" value="3"/>
</dbReference>
<dbReference type="InterPro" id="IPR001031">
    <property type="entry name" value="Thioesterase"/>
</dbReference>
<dbReference type="SMART" id="SM00824">
    <property type="entry name" value="PKS_TE"/>
    <property type="match status" value="1"/>
</dbReference>
<name>H5X8K1_9PSEU</name>
<evidence type="ECO:0000256" key="1">
    <source>
        <dbReference type="ARBA" id="ARBA00001957"/>
    </source>
</evidence>
<dbReference type="NCBIfam" id="NF003417">
    <property type="entry name" value="PRK04813.1"/>
    <property type="match status" value="3"/>
</dbReference>
<dbReference type="Pfam" id="PF00975">
    <property type="entry name" value="Thioesterase"/>
    <property type="match status" value="1"/>
</dbReference>
<evidence type="ECO:0000313" key="5">
    <source>
        <dbReference type="EMBL" id="EHR51370.1"/>
    </source>
</evidence>
<dbReference type="Pfam" id="PF00501">
    <property type="entry name" value="AMP-binding"/>
    <property type="match status" value="3"/>
</dbReference>
<dbReference type="SMART" id="SM00823">
    <property type="entry name" value="PKS_PP"/>
    <property type="match status" value="3"/>
</dbReference>
<dbReference type="InterPro" id="IPR036736">
    <property type="entry name" value="ACP-like_sf"/>
</dbReference>
<dbReference type="SUPFAM" id="SSF53474">
    <property type="entry name" value="alpha/beta-Hydrolases"/>
    <property type="match status" value="1"/>
</dbReference>
<dbReference type="Gene3D" id="3.30.559.10">
    <property type="entry name" value="Chloramphenicol acetyltransferase-like domain"/>
    <property type="match status" value="3"/>
</dbReference>
<feature type="domain" description="Carrier" evidence="4">
    <location>
        <begin position="930"/>
        <end position="1005"/>
    </location>
</feature>
<dbReference type="GO" id="GO:0072330">
    <property type="term" value="P:monocarboxylic acid biosynthetic process"/>
    <property type="evidence" value="ECO:0007669"/>
    <property type="project" value="UniProtKB-ARBA"/>
</dbReference>
<keyword evidence="3" id="KW-0597">Phosphoprotein</keyword>
<dbReference type="Gene3D" id="2.30.38.10">
    <property type="entry name" value="Luciferase, Domain 3"/>
    <property type="match status" value="1"/>
</dbReference>
<protein>
    <submittedName>
        <fullName evidence="5">Amino acid adenylation enzyme/thioester reductase family protein</fullName>
    </submittedName>
</protein>
<dbReference type="STRING" id="882083.SacmaDRAFT_3139"/>
<dbReference type="OrthoDB" id="2472181at2"/>
<dbReference type="GO" id="GO:0031177">
    <property type="term" value="F:phosphopantetheine binding"/>
    <property type="evidence" value="ECO:0007669"/>
    <property type="project" value="InterPro"/>
</dbReference>
<dbReference type="CDD" id="cd19540">
    <property type="entry name" value="LCL_NRPS-like"/>
    <property type="match status" value="3"/>
</dbReference>
<gene>
    <name evidence="5" type="ORF">SacmaDRAFT_3139</name>
</gene>
<dbReference type="InterPro" id="IPR045851">
    <property type="entry name" value="AMP-bd_C_sf"/>
</dbReference>
<dbReference type="Pfam" id="PF13193">
    <property type="entry name" value="AMP-binding_C"/>
    <property type="match status" value="2"/>
</dbReference>
<organism evidence="5 6">
    <name type="scientific">Saccharomonospora marina XMU15</name>
    <dbReference type="NCBI Taxonomy" id="882083"/>
    <lineage>
        <taxon>Bacteria</taxon>
        <taxon>Bacillati</taxon>
        <taxon>Actinomycetota</taxon>
        <taxon>Actinomycetes</taxon>
        <taxon>Pseudonocardiales</taxon>
        <taxon>Pseudonocardiaceae</taxon>
        <taxon>Saccharomonospora</taxon>
    </lineage>
</organism>
<dbReference type="GO" id="GO:0003824">
    <property type="term" value="F:catalytic activity"/>
    <property type="evidence" value="ECO:0007669"/>
    <property type="project" value="InterPro"/>
</dbReference>
<accession>H5X8K1</accession>
<reference evidence="5 6" key="1">
    <citation type="journal article" date="2012" name="Stand. Genomic Sci.">
        <title>Genome sequence of the ocean sediment bacterium Saccharomonospora marina type strain (XMU15(T)).</title>
        <authorList>
            <person name="Klenk H.P."/>
            <person name="Lu M."/>
            <person name="Lucas S."/>
            <person name="Lapidus A."/>
            <person name="Copeland A."/>
            <person name="Pitluck S."/>
            <person name="Goodwin L.A."/>
            <person name="Han C."/>
            <person name="Tapia R."/>
            <person name="Brambilla E.M."/>
            <person name="Potter G."/>
            <person name="Land M."/>
            <person name="Ivanova N."/>
            <person name="Rohde M."/>
            <person name="Goker M."/>
            <person name="Detter J.C."/>
            <person name="Li W.J."/>
            <person name="Kyrpides N.C."/>
            <person name="Woyke T."/>
        </authorList>
    </citation>
    <scope>NUCLEOTIDE SEQUENCE [LARGE SCALE GENOMIC DNA]</scope>
    <source>
        <strain evidence="5 6">XMU15</strain>
    </source>
</reference>
<dbReference type="Pfam" id="PF00668">
    <property type="entry name" value="Condensation"/>
    <property type="match status" value="3"/>
</dbReference>
<dbReference type="FunFam" id="3.40.50.980:FF:000001">
    <property type="entry name" value="Non-ribosomal peptide synthetase"/>
    <property type="match status" value="2"/>
</dbReference>
<dbReference type="PROSITE" id="PS00012">
    <property type="entry name" value="PHOSPHOPANTETHEINE"/>
    <property type="match status" value="3"/>
</dbReference>
<dbReference type="PANTHER" id="PTHR45527:SF1">
    <property type="entry name" value="FATTY ACID SYNTHASE"/>
    <property type="match status" value="1"/>
</dbReference>
<proteinExistence type="predicted"/>
<evidence type="ECO:0000256" key="2">
    <source>
        <dbReference type="ARBA" id="ARBA00022450"/>
    </source>
</evidence>
<comment type="cofactor">
    <cofactor evidence="1">
        <name>pantetheine 4'-phosphate</name>
        <dbReference type="ChEBI" id="CHEBI:47942"/>
    </cofactor>
</comment>
<keyword evidence="6" id="KW-1185">Reference proteome</keyword>
<dbReference type="InterPro" id="IPR020802">
    <property type="entry name" value="TesA-like"/>
</dbReference>
<dbReference type="InterPro" id="IPR006162">
    <property type="entry name" value="Ppantetheine_attach_site"/>
</dbReference>
<dbReference type="InterPro" id="IPR025110">
    <property type="entry name" value="AMP-bd_C"/>
</dbReference>
<dbReference type="InterPro" id="IPR000873">
    <property type="entry name" value="AMP-dep_synth/lig_dom"/>
</dbReference>
<keyword evidence="2" id="KW-0596">Phosphopantetheine</keyword>
<dbReference type="PANTHER" id="PTHR45527">
    <property type="entry name" value="NONRIBOSOMAL PEPTIDE SYNTHETASE"/>
    <property type="match status" value="1"/>
</dbReference>
<dbReference type="InterPro" id="IPR023213">
    <property type="entry name" value="CAT-like_dom_sf"/>
</dbReference>
<dbReference type="Gene3D" id="3.40.50.980">
    <property type="match status" value="2"/>
</dbReference>
<dbReference type="GO" id="GO:0043041">
    <property type="term" value="P:amino acid activation for nonribosomal peptide biosynthetic process"/>
    <property type="evidence" value="ECO:0007669"/>
    <property type="project" value="TreeGrafter"/>
</dbReference>
<dbReference type="InterPro" id="IPR009081">
    <property type="entry name" value="PP-bd_ACP"/>
</dbReference>
<dbReference type="InterPro" id="IPR010071">
    <property type="entry name" value="AA_adenyl_dom"/>
</dbReference>
<dbReference type="HOGENOM" id="CLU_000022_0_13_11"/>
<dbReference type="eggNOG" id="COG1020">
    <property type="taxonomic scope" value="Bacteria"/>
</dbReference>
<dbReference type="GO" id="GO:0044550">
    <property type="term" value="P:secondary metabolite biosynthetic process"/>
    <property type="evidence" value="ECO:0007669"/>
    <property type="project" value="UniProtKB-ARBA"/>
</dbReference>
<dbReference type="Gene3D" id="3.30.300.30">
    <property type="match status" value="3"/>
</dbReference>
<dbReference type="NCBIfam" id="TIGR01733">
    <property type="entry name" value="AA-adenyl-dom"/>
    <property type="match status" value="3"/>
</dbReference>
<dbReference type="PROSITE" id="PS50075">
    <property type="entry name" value="CARRIER"/>
    <property type="match status" value="3"/>
</dbReference>
<feature type="domain" description="Carrier" evidence="4">
    <location>
        <begin position="1935"/>
        <end position="2010"/>
    </location>
</feature>
<dbReference type="InterPro" id="IPR042099">
    <property type="entry name" value="ANL_N_sf"/>
</dbReference>
<dbReference type="Pfam" id="PF00550">
    <property type="entry name" value="PP-binding"/>
    <property type="match status" value="3"/>
</dbReference>
<dbReference type="FunFam" id="2.30.38.10:FF:000001">
    <property type="entry name" value="Non-ribosomal peptide synthetase PvdI"/>
    <property type="match status" value="3"/>
</dbReference>